<proteinExistence type="predicted"/>
<accession>A0ACB8XYY1</accession>
<evidence type="ECO:0000313" key="1">
    <source>
        <dbReference type="EMBL" id="KAI3676529.1"/>
    </source>
</evidence>
<evidence type="ECO:0000313" key="2">
    <source>
        <dbReference type="Proteomes" id="UP001056120"/>
    </source>
</evidence>
<dbReference type="EMBL" id="CM042046">
    <property type="protein sequence ID" value="KAI3676529.1"/>
    <property type="molecule type" value="Genomic_DNA"/>
</dbReference>
<organism evidence="1 2">
    <name type="scientific">Smallanthus sonchifolius</name>
    <dbReference type="NCBI Taxonomy" id="185202"/>
    <lineage>
        <taxon>Eukaryota</taxon>
        <taxon>Viridiplantae</taxon>
        <taxon>Streptophyta</taxon>
        <taxon>Embryophyta</taxon>
        <taxon>Tracheophyta</taxon>
        <taxon>Spermatophyta</taxon>
        <taxon>Magnoliopsida</taxon>
        <taxon>eudicotyledons</taxon>
        <taxon>Gunneridae</taxon>
        <taxon>Pentapetalae</taxon>
        <taxon>asterids</taxon>
        <taxon>campanulids</taxon>
        <taxon>Asterales</taxon>
        <taxon>Asteraceae</taxon>
        <taxon>Asteroideae</taxon>
        <taxon>Heliantheae alliance</taxon>
        <taxon>Millerieae</taxon>
        <taxon>Smallanthus</taxon>
    </lineage>
</organism>
<dbReference type="Proteomes" id="UP001056120">
    <property type="component" value="Linkage Group LG29"/>
</dbReference>
<reference evidence="1 2" key="2">
    <citation type="journal article" date="2022" name="Mol. Ecol. Resour.">
        <title>The genomes of chicory, endive, great burdock and yacon provide insights into Asteraceae paleo-polyploidization history and plant inulin production.</title>
        <authorList>
            <person name="Fan W."/>
            <person name="Wang S."/>
            <person name="Wang H."/>
            <person name="Wang A."/>
            <person name="Jiang F."/>
            <person name="Liu H."/>
            <person name="Zhao H."/>
            <person name="Xu D."/>
            <person name="Zhang Y."/>
        </authorList>
    </citation>
    <scope>NUCLEOTIDE SEQUENCE [LARGE SCALE GENOMIC DNA]</scope>
    <source>
        <strain evidence="2">cv. Yunnan</strain>
        <tissue evidence="1">Leaves</tissue>
    </source>
</reference>
<name>A0ACB8XYY1_9ASTR</name>
<reference evidence="2" key="1">
    <citation type="journal article" date="2022" name="Mol. Ecol. Resour.">
        <title>The genomes of chicory, endive, great burdock and yacon provide insights into Asteraceae palaeo-polyploidization history and plant inulin production.</title>
        <authorList>
            <person name="Fan W."/>
            <person name="Wang S."/>
            <person name="Wang H."/>
            <person name="Wang A."/>
            <person name="Jiang F."/>
            <person name="Liu H."/>
            <person name="Zhao H."/>
            <person name="Xu D."/>
            <person name="Zhang Y."/>
        </authorList>
    </citation>
    <scope>NUCLEOTIDE SEQUENCE [LARGE SCALE GENOMIC DNA]</scope>
    <source>
        <strain evidence="2">cv. Yunnan</strain>
    </source>
</reference>
<gene>
    <name evidence="1" type="ORF">L1987_86140</name>
</gene>
<sequence>MSCDYVNDYEFVAIFYAHFQPVPDFLKKTILHFKCIRVCKHQRLMSCFKPLFLLMVKSLMFSTKSSPSQRAVYQHCRRRGAFDAQ</sequence>
<protein>
    <submittedName>
        <fullName evidence="1">Uncharacterized protein</fullName>
    </submittedName>
</protein>
<keyword evidence="2" id="KW-1185">Reference proteome</keyword>
<comment type="caution">
    <text evidence="1">The sequence shown here is derived from an EMBL/GenBank/DDBJ whole genome shotgun (WGS) entry which is preliminary data.</text>
</comment>